<dbReference type="RefSeq" id="WP_209646833.1">
    <property type="nucleotide sequence ID" value="NZ_JAGINW010000001.1"/>
</dbReference>
<dbReference type="InterPro" id="IPR003615">
    <property type="entry name" value="HNH_nuc"/>
</dbReference>
<accession>A0ABS4U1U2</accession>
<sequence>MTAELLMNFRDTNPPADIPISAMTASQCLDVIADADRMKSFYDARIAQALTRFAELRPPSRQGMDLADGAREEVSMELGITPQAADTQIQQARKLVTRLPATLSALADGHIDHRRAVALADLTSDLSKEDAHNVEKQVLAQGKRPSHGKFRDAVRRHTIKADADAAARRRAAARKRRDVFCRPCFDGMSELSVNLTAEDAAAVHKRIDTLAREAKTPGDTRTIGQRRADVLVDLILGEGKKLFNVTVNVTVPMTTLMGLNEHPGELSGYGPITAEHARELATNATWRRILTDPAGQVLEVSRRRHASPALADHIRLRDRYCRVPGCNVLAEDSEIDHTVRHSDQGETSAANTGAHCKYHNLWKERSPWTVDQPTPGTFTYTSPEGRTYTTEPDPYPSPDSPTPPTLSIVR</sequence>
<name>A0ABS4U1U2_9PSEU</name>
<evidence type="ECO:0000313" key="4">
    <source>
        <dbReference type="Proteomes" id="UP001519332"/>
    </source>
</evidence>
<evidence type="ECO:0000259" key="2">
    <source>
        <dbReference type="Pfam" id="PF02720"/>
    </source>
</evidence>
<gene>
    <name evidence="3" type="ORF">JOF56_010574</name>
</gene>
<proteinExistence type="predicted"/>
<feature type="domain" description="DUF222" evidence="2">
    <location>
        <begin position="55"/>
        <end position="318"/>
    </location>
</feature>
<organism evidence="3 4">
    <name type="scientific">Kibdelosporangium banguiense</name>
    <dbReference type="NCBI Taxonomy" id="1365924"/>
    <lineage>
        <taxon>Bacteria</taxon>
        <taxon>Bacillati</taxon>
        <taxon>Actinomycetota</taxon>
        <taxon>Actinomycetes</taxon>
        <taxon>Pseudonocardiales</taxon>
        <taxon>Pseudonocardiaceae</taxon>
        <taxon>Kibdelosporangium</taxon>
    </lineage>
</organism>
<dbReference type="EMBL" id="JAGINW010000001">
    <property type="protein sequence ID" value="MBP2330189.1"/>
    <property type="molecule type" value="Genomic_DNA"/>
</dbReference>
<keyword evidence="4" id="KW-1185">Reference proteome</keyword>
<reference evidence="3 4" key="1">
    <citation type="submission" date="2021-03" db="EMBL/GenBank/DDBJ databases">
        <title>Sequencing the genomes of 1000 actinobacteria strains.</title>
        <authorList>
            <person name="Klenk H.-P."/>
        </authorList>
    </citation>
    <scope>NUCLEOTIDE SEQUENCE [LARGE SCALE GENOMIC DNA]</scope>
    <source>
        <strain evidence="3 4">DSM 46670</strain>
    </source>
</reference>
<dbReference type="Pfam" id="PF02720">
    <property type="entry name" value="DUF222"/>
    <property type="match status" value="1"/>
</dbReference>
<evidence type="ECO:0000256" key="1">
    <source>
        <dbReference type="SAM" id="MobiDB-lite"/>
    </source>
</evidence>
<comment type="caution">
    <text evidence="3">The sequence shown here is derived from an EMBL/GenBank/DDBJ whole genome shotgun (WGS) entry which is preliminary data.</text>
</comment>
<feature type="compositionally biased region" description="Pro residues" evidence="1">
    <location>
        <begin position="393"/>
        <end position="404"/>
    </location>
</feature>
<evidence type="ECO:0000313" key="3">
    <source>
        <dbReference type="EMBL" id="MBP2330189.1"/>
    </source>
</evidence>
<feature type="compositionally biased region" description="Polar residues" evidence="1">
    <location>
        <begin position="369"/>
        <end position="384"/>
    </location>
</feature>
<dbReference type="Proteomes" id="UP001519332">
    <property type="component" value="Unassembled WGS sequence"/>
</dbReference>
<dbReference type="InterPro" id="IPR003870">
    <property type="entry name" value="DUF222"/>
</dbReference>
<feature type="region of interest" description="Disordered" evidence="1">
    <location>
        <begin position="367"/>
        <end position="410"/>
    </location>
</feature>
<dbReference type="CDD" id="cd00085">
    <property type="entry name" value="HNHc"/>
    <property type="match status" value="1"/>
</dbReference>
<protein>
    <recommendedName>
        <fullName evidence="2">DUF222 domain-containing protein</fullName>
    </recommendedName>
</protein>